<proteinExistence type="predicted"/>
<evidence type="ECO:0000313" key="2">
    <source>
        <dbReference type="Proteomes" id="UP001283361"/>
    </source>
</evidence>
<accession>A0AAE1ARJ0</accession>
<keyword evidence="2" id="KW-1185">Reference proteome</keyword>
<reference evidence="1" key="1">
    <citation type="journal article" date="2023" name="G3 (Bethesda)">
        <title>A reference genome for the long-term kleptoplast-retaining sea slug Elysia crispata morphotype clarki.</title>
        <authorList>
            <person name="Eastman K.E."/>
            <person name="Pendleton A.L."/>
            <person name="Shaikh M.A."/>
            <person name="Suttiyut T."/>
            <person name="Ogas R."/>
            <person name="Tomko P."/>
            <person name="Gavelis G."/>
            <person name="Widhalm J.R."/>
            <person name="Wisecaver J.H."/>
        </authorList>
    </citation>
    <scope>NUCLEOTIDE SEQUENCE</scope>
    <source>
        <strain evidence="1">ECLA1</strain>
    </source>
</reference>
<dbReference type="Proteomes" id="UP001283361">
    <property type="component" value="Unassembled WGS sequence"/>
</dbReference>
<protein>
    <submittedName>
        <fullName evidence="1">Uncharacterized protein</fullName>
    </submittedName>
</protein>
<evidence type="ECO:0000313" key="1">
    <source>
        <dbReference type="EMBL" id="KAK3792669.1"/>
    </source>
</evidence>
<sequence>MLLLDSRCKSPQLDTALCQHSLLAQPVTFCSSGTIYTSSSGTCFECMREDVTNGNHLTCLEFSADD</sequence>
<name>A0AAE1ARJ0_9GAST</name>
<dbReference type="EMBL" id="JAWDGP010001353">
    <property type="protein sequence ID" value="KAK3792669.1"/>
    <property type="molecule type" value="Genomic_DNA"/>
</dbReference>
<dbReference type="AlphaFoldDB" id="A0AAE1ARJ0"/>
<gene>
    <name evidence="1" type="ORF">RRG08_032306</name>
</gene>
<comment type="caution">
    <text evidence="1">The sequence shown here is derived from an EMBL/GenBank/DDBJ whole genome shotgun (WGS) entry which is preliminary data.</text>
</comment>
<organism evidence="1 2">
    <name type="scientific">Elysia crispata</name>
    <name type="common">lettuce slug</name>
    <dbReference type="NCBI Taxonomy" id="231223"/>
    <lineage>
        <taxon>Eukaryota</taxon>
        <taxon>Metazoa</taxon>
        <taxon>Spiralia</taxon>
        <taxon>Lophotrochozoa</taxon>
        <taxon>Mollusca</taxon>
        <taxon>Gastropoda</taxon>
        <taxon>Heterobranchia</taxon>
        <taxon>Euthyneura</taxon>
        <taxon>Panpulmonata</taxon>
        <taxon>Sacoglossa</taxon>
        <taxon>Placobranchoidea</taxon>
        <taxon>Plakobranchidae</taxon>
        <taxon>Elysia</taxon>
    </lineage>
</organism>